<reference evidence="1 2" key="1">
    <citation type="submission" date="2014-04" db="EMBL/GenBank/DDBJ databases">
        <authorList>
            <consortium name="DOE Joint Genome Institute"/>
            <person name="Kuo A."/>
            <person name="Zuccaro A."/>
            <person name="Kohler A."/>
            <person name="Nagy L.G."/>
            <person name="Floudas D."/>
            <person name="Copeland A."/>
            <person name="Barry K.W."/>
            <person name="Cichocki N."/>
            <person name="Veneault-Fourrey C."/>
            <person name="LaButti K."/>
            <person name="Lindquist E.A."/>
            <person name="Lipzen A."/>
            <person name="Lundell T."/>
            <person name="Morin E."/>
            <person name="Murat C."/>
            <person name="Sun H."/>
            <person name="Tunlid A."/>
            <person name="Henrissat B."/>
            <person name="Grigoriev I.V."/>
            <person name="Hibbett D.S."/>
            <person name="Martin F."/>
            <person name="Nordberg H.P."/>
            <person name="Cantor M.N."/>
            <person name="Hua S.X."/>
        </authorList>
    </citation>
    <scope>NUCLEOTIDE SEQUENCE [LARGE SCALE GENOMIC DNA]</scope>
    <source>
        <strain evidence="1 2">MAFF 305830</strain>
    </source>
</reference>
<feature type="non-terminal residue" evidence="1">
    <location>
        <position position="1"/>
    </location>
</feature>
<evidence type="ECO:0000313" key="1">
    <source>
        <dbReference type="EMBL" id="KIM22137.1"/>
    </source>
</evidence>
<organism evidence="1 2">
    <name type="scientific">Serendipita vermifera MAFF 305830</name>
    <dbReference type="NCBI Taxonomy" id="933852"/>
    <lineage>
        <taxon>Eukaryota</taxon>
        <taxon>Fungi</taxon>
        <taxon>Dikarya</taxon>
        <taxon>Basidiomycota</taxon>
        <taxon>Agaricomycotina</taxon>
        <taxon>Agaricomycetes</taxon>
        <taxon>Sebacinales</taxon>
        <taxon>Serendipitaceae</taxon>
        <taxon>Serendipita</taxon>
    </lineage>
</organism>
<reference evidence="2" key="2">
    <citation type="submission" date="2015-01" db="EMBL/GenBank/DDBJ databases">
        <title>Evolutionary Origins and Diversification of the Mycorrhizal Mutualists.</title>
        <authorList>
            <consortium name="DOE Joint Genome Institute"/>
            <consortium name="Mycorrhizal Genomics Consortium"/>
            <person name="Kohler A."/>
            <person name="Kuo A."/>
            <person name="Nagy L.G."/>
            <person name="Floudas D."/>
            <person name="Copeland A."/>
            <person name="Barry K.W."/>
            <person name="Cichocki N."/>
            <person name="Veneault-Fourrey C."/>
            <person name="LaButti K."/>
            <person name="Lindquist E.A."/>
            <person name="Lipzen A."/>
            <person name="Lundell T."/>
            <person name="Morin E."/>
            <person name="Murat C."/>
            <person name="Riley R."/>
            <person name="Ohm R."/>
            <person name="Sun H."/>
            <person name="Tunlid A."/>
            <person name="Henrissat B."/>
            <person name="Grigoriev I.V."/>
            <person name="Hibbett D.S."/>
            <person name="Martin F."/>
        </authorList>
    </citation>
    <scope>NUCLEOTIDE SEQUENCE [LARGE SCALE GENOMIC DNA]</scope>
    <source>
        <strain evidence="2">MAFF 305830</strain>
    </source>
</reference>
<sequence length="134" mass="14856">YGKDRPNNAITDIEGDGGDINKNCGGEYVWIVPVTTDAGNAGCTRFDVEIRDSVMDGYDDLAKGAGGDYRYLIPRIDCLNNHKIIEIRLMRSSSSVQHPPEGYSGMSNNINQGRENKGDHLYVVWKTAEFKGKK</sequence>
<dbReference type="HOGENOM" id="CLU_130086_0_0_1"/>
<evidence type="ECO:0000313" key="2">
    <source>
        <dbReference type="Proteomes" id="UP000054097"/>
    </source>
</evidence>
<accession>A0A0C2WXV8</accession>
<name>A0A0C2WXV8_SERVB</name>
<keyword evidence="2" id="KW-1185">Reference proteome</keyword>
<dbReference type="Proteomes" id="UP000054097">
    <property type="component" value="Unassembled WGS sequence"/>
</dbReference>
<dbReference type="EMBL" id="KN824362">
    <property type="protein sequence ID" value="KIM22137.1"/>
    <property type="molecule type" value="Genomic_DNA"/>
</dbReference>
<protein>
    <submittedName>
        <fullName evidence="1">Uncharacterized protein</fullName>
    </submittedName>
</protein>
<dbReference type="AlphaFoldDB" id="A0A0C2WXV8"/>
<feature type="non-terminal residue" evidence="1">
    <location>
        <position position="134"/>
    </location>
</feature>
<gene>
    <name evidence="1" type="ORF">M408DRAFT_57426</name>
</gene>
<dbReference type="OrthoDB" id="1046782at2759"/>
<proteinExistence type="predicted"/>
<dbReference type="STRING" id="933852.A0A0C2WXV8"/>
<dbReference type="Gene3D" id="2.100.10.50">
    <property type="match status" value="1"/>
</dbReference>